<dbReference type="AlphaFoldDB" id="A0AAJ6BL78"/>
<accession>A0AAJ6BL78</accession>
<evidence type="ECO:0000313" key="1">
    <source>
        <dbReference type="EMBL" id="WEK41223.1"/>
    </source>
</evidence>
<evidence type="ECO:0000313" key="2">
    <source>
        <dbReference type="Proteomes" id="UP001213664"/>
    </source>
</evidence>
<sequence length="118" mass="12858">MVDKDFKSAKTQWRDVVLVCRKCSKKLDGGFGPDGDLTLKKALRKYLRLKKGKSGRQGELVVTGADCFDVCPKGAVVAVNAAQPKKLLIVPAGADLFEVKTRLGLDDGRRLKRIDAAD</sequence>
<gene>
    <name evidence="1" type="ORF">P0Y50_06345</name>
</gene>
<evidence type="ECO:0008006" key="3">
    <source>
        <dbReference type="Google" id="ProtNLM"/>
    </source>
</evidence>
<protein>
    <recommendedName>
        <fullName evidence="3">(2Fe-2S) ferredoxin domain-containing protein</fullName>
    </recommendedName>
</protein>
<name>A0AAJ6BL78_9CAUL</name>
<organism evidence="1 2">
    <name type="scientific">Candidatus Brevundimonas colombiensis</name>
    <dbReference type="NCBI Taxonomy" id="3121376"/>
    <lineage>
        <taxon>Bacteria</taxon>
        <taxon>Pseudomonadati</taxon>
        <taxon>Pseudomonadota</taxon>
        <taxon>Alphaproteobacteria</taxon>
        <taxon>Caulobacterales</taxon>
        <taxon>Caulobacteraceae</taxon>
        <taxon>Brevundimonas</taxon>
    </lineage>
</organism>
<dbReference type="EMBL" id="CP119326">
    <property type="protein sequence ID" value="WEK41223.1"/>
    <property type="molecule type" value="Genomic_DNA"/>
</dbReference>
<reference evidence="1" key="1">
    <citation type="submission" date="2023-03" db="EMBL/GenBank/DDBJ databases">
        <title>Andean soil-derived lignocellulolytic bacterial consortium as a source of novel taxa and putative plastic-active enzymes.</title>
        <authorList>
            <person name="Diaz-Garcia L."/>
            <person name="Chuvochina M."/>
            <person name="Feuerriegel G."/>
            <person name="Bunk B."/>
            <person name="Sproer C."/>
            <person name="Streit W.R."/>
            <person name="Rodriguez L.M."/>
            <person name="Overmann J."/>
            <person name="Jimenez D.J."/>
        </authorList>
    </citation>
    <scope>NUCLEOTIDE SEQUENCE</scope>
    <source>
        <strain evidence="1">MAG 833</strain>
    </source>
</reference>
<proteinExistence type="predicted"/>
<dbReference type="Proteomes" id="UP001213664">
    <property type="component" value="Chromosome"/>
</dbReference>